<evidence type="ECO:0000313" key="2">
    <source>
        <dbReference type="Proteomes" id="UP000182811"/>
    </source>
</evidence>
<reference evidence="1 2" key="1">
    <citation type="submission" date="2016-08" db="EMBL/GenBank/DDBJ databases">
        <title>Genome-based comparison of Moorella thermoacetic strains.</title>
        <authorList>
            <person name="Poehlein A."/>
            <person name="Bengelsdorf F.R."/>
            <person name="Esser C."/>
            <person name="Duerre P."/>
            <person name="Daniel R."/>
        </authorList>
    </citation>
    <scope>NUCLEOTIDE SEQUENCE [LARGE SCALE GENOMIC DNA]</scope>
    <source>
        <strain evidence="1 2">DSM 21394</strain>
    </source>
</reference>
<protein>
    <recommendedName>
        <fullName evidence="3">DOD-type homing endonuclease domain-containing protein</fullName>
    </recommendedName>
</protein>
<evidence type="ECO:0008006" key="3">
    <source>
        <dbReference type="Google" id="ProtNLM"/>
    </source>
</evidence>
<dbReference type="OrthoDB" id="1951861at2"/>
<dbReference type="Proteomes" id="UP000182811">
    <property type="component" value="Unassembled WGS sequence"/>
</dbReference>
<dbReference type="AlphaFoldDB" id="A0A1J5NVL4"/>
<evidence type="ECO:0000313" key="1">
    <source>
        <dbReference type="EMBL" id="OIQ55885.1"/>
    </source>
</evidence>
<dbReference type="EMBL" id="MDDC01000024">
    <property type="protein sequence ID" value="OIQ55885.1"/>
    <property type="molecule type" value="Genomic_DNA"/>
</dbReference>
<gene>
    <name evidence="1" type="ORF">MOTE_23850</name>
</gene>
<accession>A0A1J5NVL4</accession>
<comment type="caution">
    <text evidence="1">The sequence shown here is derived from an EMBL/GenBank/DDBJ whole genome shotgun (WGS) entry which is preliminary data.</text>
</comment>
<sequence>MKDDILLREQNLSQKCGDKLCKIFDPTTDLGAYILGILWGAFSISDEGYWLRHRDRWYIKVVKQYFGIASCGHESHSNTGTQWRLKITRSADVAAVRDLLERHGWTPRKAPERPYPRGPLDDRGFVRAWVELHGSADIARIGRKRGPVPRLRVYGNRVLMDDINRVIATGTGLPMRALQKTANETTVALYYYGKSFRAVVDWLYAGAELYNPAVRAGFEGVLRGSENI</sequence>
<proteinExistence type="predicted"/>
<organism evidence="1 2">
    <name type="scientific">Neomoorella thermoacetica</name>
    <name type="common">Clostridium thermoaceticum</name>
    <dbReference type="NCBI Taxonomy" id="1525"/>
    <lineage>
        <taxon>Bacteria</taxon>
        <taxon>Bacillati</taxon>
        <taxon>Bacillota</taxon>
        <taxon>Clostridia</taxon>
        <taxon>Neomoorellales</taxon>
        <taxon>Neomoorellaceae</taxon>
        <taxon>Neomoorella</taxon>
    </lineage>
</organism>
<name>A0A1J5NVL4_NEOTH</name>